<organism evidence="2 3">
    <name type="scientific">Polyplosphaeria fusca</name>
    <dbReference type="NCBI Taxonomy" id="682080"/>
    <lineage>
        <taxon>Eukaryota</taxon>
        <taxon>Fungi</taxon>
        <taxon>Dikarya</taxon>
        <taxon>Ascomycota</taxon>
        <taxon>Pezizomycotina</taxon>
        <taxon>Dothideomycetes</taxon>
        <taxon>Pleosporomycetidae</taxon>
        <taxon>Pleosporales</taxon>
        <taxon>Tetraplosphaeriaceae</taxon>
        <taxon>Polyplosphaeria</taxon>
    </lineage>
</organism>
<protein>
    <recommendedName>
        <fullName evidence="1">Ubiquitin 3 binding protein But2 C-terminal domain-containing protein</fullName>
    </recommendedName>
</protein>
<name>A0A9P4V3E7_9PLEO</name>
<comment type="caution">
    <text evidence="2">The sequence shown here is derived from an EMBL/GenBank/DDBJ whole genome shotgun (WGS) entry which is preliminary data.</text>
</comment>
<feature type="domain" description="Ubiquitin 3 binding protein But2 C-terminal" evidence="1">
    <location>
        <begin position="84"/>
        <end position="219"/>
    </location>
</feature>
<accession>A0A9P4V3E7</accession>
<proteinExistence type="predicted"/>
<gene>
    <name evidence="2" type="ORF">EJ04DRAFT_601508</name>
</gene>
<dbReference type="Pfam" id="PF09792">
    <property type="entry name" value="But2"/>
    <property type="match status" value="1"/>
</dbReference>
<evidence type="ECO:0000313" key="3">
    <source>
        <dbReference type="Proteomes" id="UP000799444"/>
    </source>
</evidence>
<dbReference type="OrthoDB" id="5356630at2759"/>
<dbReference type="InterPro" id="IPR018620">
    <property type="entry name" value="Ubiquitin3-bd_protein_But2_C"/>
</dbReference>
<sequence>MDPELPPWPSLHHTLANRRPFSSTNLLSITTMHFLYSTLALLSSALSTTALCIDTVDPTILTTQHPLTALKSTNASLVSELYKPSTFVYNSTFGMLKRWNDPEKDVSTFLTFDFPSDSKGKQCTFALFLERWAQVCPDGSAPSGSTCSGKFALFSTLAPATDGGSTPTRDQWIGELQAEAANWASWVQPSSSPKNISCPKPGKATFELVPTGSFDYVYFPASPGAKSFATFLYF</sequence>
<evidence type="ECO:0000313" key="2">
    <source>
        <dbReference type="EMBL" id="KAF2735256.1"/>
    </source>
</evidence>
<dbReference type="EMBL" id="ML996138">
    <property type="protein sequence ID" value="KAF2735256.1"/>
    <property type="molecule type" value="Genomic_DNA"/>
</dbReference>
<evidence type="ECO:0000259" key="1">
    <source>
        <dbReference type="Pfam" id="PF09792"/>
    </source>
</evidence>
<dbReference type="Proteomes" id="UP000799444">
    <property type="component" value="Unassembled WGS sequence"/>
</dbReference>
<keyword evidence="3" id="KW-1185">Reference proteome</keyword>
<dbReference type="AlphaFoldDB" id="A0A9P4V3E7"/>
<reference evidence="2" key="1">
    <citation type="journal article" date="2020" name="Stud. Mycol.">
        <title>101 Dothideomycetes genomes: a test case for predicting lifestyles and emergence of pathogens.</title>
        <authorList>
            <person name="Haridas S."/>
            <person name="Albert R."/>
            <person name="Binder M."/>
            <person name="Bloem J."/>
            <person name="Labutti K."/>
            <person name="Salamov A."/>
            <person name="Andreopoulos B."/>
            <person name="Baker S."/>
            <person name="Barry K."/>
            <person name="Bills G."/>
            <person name="Bluhm B."/>
            <person name="Cannon C."/>
            <person name="Castanera R."/>
            <person name="Culley D."/>
            <person name="Daum C."/>
            <person name="Ezra D."/>
            <person name="Gonzalez J."/>
            <person name="Henrissat B."/>
            <person name="Kuo A."/>
            <person name="Liang C."/>
            <person name="Lipzen A."/>
            <person name="Lutzoni F."/>
            <person name="Magnuson J."/>
            <person name="Mondo S."/>
            <person name="Nolan M."/>
            <person name="Ohm R."/>
            <person name="Pangilinan J."/>
            <person name="Park H.-J."/>
            <person name="Ramirez L."/>
            <person name="Alfaro M."/>
            <person name="Sun H."/>
            <person name="Tritt A."/>
            <person name="Yoshinaga Y."/>
            <person name="Zwiers L.-H."/>
            <person name="Turgeon B."/>
            <person name="Goodwin S."/>
            <person name="Spatafora J."/>
            <person name="Crous P."/>
            <person name="Grigoriev I."/>
        </authorList>
    </citation>
    <scope>NUCLEOTIDE SEQUENCE</scope>
    <source>
        <strain evidence="2">CBS 125425</strain>
    </source>
</reference>